<protein>
    <submittedName>
        <fullName evidence="2">Uncharacterized protein</fullName>
    </submittedName>
</protein>
<evidence type="ECO:0000313" key="2">
    <source>
        <dbReference type="EMBL" id="JAS13879.1"/>
    </source>
</evidence>
<sequence length="155" mass="16944">SSLTTAASSPASSIRGINPKESKEKRNRERLLAGSEYSLTGNDTELEMDYYDYNVSNNTAVPGSFLGMDPAYCVWIPPFAPGQWNEEDDQLIGLSDADETEMKEFGTVDNKTKLVFDNKSLEATTDFSLAASETDSGGKTPVNKSEMDIISATHR</sequence>
<accession>A0A1B6CK67</accession>
<feature type="non-terminal residue" evidence="2">
    <location>
        <position position="1"/>
    </location>
</feature>
<proteinExistence type="predicted"/>
<dbReference type="AlphaFoldDB" id="A0A1B6CK67"/>
<gene>
    <name evidence="2" type="ORF">g.3184</name>
</gene>
<organism evidence="2">
    <name type="scientific">Clastoptera arizonana</name>
    <name type="common">Arizona spittle bug</name>
    <dbReference type="NCBI Taxonomy" id="38151"/>
    <lineage>
        <taxon>Eukaryota</taxon>
        <taxon>Metazoa</taxon>
        <taxon>Ecdysozoa</taxon>
        <taxon>Arthropoda</taxon>
        <taxon>Hexapoda</taxon>
        <taxon>Insecta</taxon>
        <taxon>Pterygota</taxon>
        <taxon>Neoptera</taxon>
        <taxon>Paraneoptera</taxon>
        <taxon>Hemiptera</taxon>
        <taxon>Auchenorrhyncha</taxon>
        <taxon>Cercopoidea</taxon>
        <taxon>Clastopteridae</taxon>
        <taxon>Clastoptera</taxon>
    </lineage>
</organism>
<feature type="non-terminal residue" evidence="2">
    <location>
        <position position="155"/>
    </location>
</feature>
<name>A0A1B6CK67_9HEMI</name>
<evidence type="ECO:0000256" key="1">
    <source>
        <dbReference type="SAM" id="MobiDB-lite"/>
    </source>
</evidence>
<feature type="compositionally biased region" description="Low complexity" evidence="1">
    <location>
        <begin position="1"/>
        <end position="13"/>
    </location>
</feature>
<feature type="region of interest" description="Disordered" evidence="1">
    <location>
        <begin position="131"/>
        <end position="155"/>
    </location>
</feature>
<dbReference type="EMBL" id="GEDC01023419">
    <property type="protein sequence ID" value="JAS13879.1"/>
    <property type="molecule type" value="Transcribed_RNA"/>
</dbReference>
<feature type="compositionally biased region" description="Basic and acidic residues" evidence="1">
    <location>
        <begin position="18"/>
        <end position="31"/>
    </location>
</feature>
<feature type="region of interest" description="Disordered" evidence="1">
    <location>
        <begin position="1"/>
        <end position="32"/>
    </location>
</feature>
<reference evidence="2" key="1">
    <citation type="submission" date="2015-12" db="EMBL/GenBank/DDBJ databases">
        <title>De novo transcriptome assembly of four potential Pierce s Disease insect vectors from Arizona vineyards.</title>
        <authorList>
            <person name="Tassone E.E."/>
        </authorList>
    </citation>
    <scope>NUCLEOTIDE SEQUENCE</scope>
</reference>